<proteinExistence type="inferred from homology"/>
<keyword evidence="2" id="KW-0436">Ligase</keyword>
<dbReference type="PANTHER" id="PTHR11136">
    <property type="entry name" value="FOLYLPOLYGLUTAMATE SYNTHASE-RELATED"/>
    <property type="match status" value="1"/>
</dbReference>
<comment type="caution">
    <text evidence="6">The sequence shown here is derived from an EMBL/GenBank/DDBJ whole genome shotgun (WGS) entry which is preliminary data.</text>
</comment>
<reference evidence="6 7" key="1">
    <citation type="submission" date="2023-01" db="EMBL/GenBank/DDBJ databases">
        <title>Analysis of 21 Apiospora genomes using comparative genomics revels a genus with tremendous synthesis potential of carbohydrate active enzymes and secondary metabolites.</title>
        <authorList>
            <person name="Sorensen T."/>
        </authorList>
    </citation>
    <scope>NUCLEOTIDE SEQUENCE [LARGE SCALE GENOMIC DNA]</scope>
    <source>
        <strain evidence="6 7">CBS 135458</strain>
    </source>
</reference>
<feature type="region of interest" description="Disordered" evidence="5">
    <location>
        <begin position="23"/>
        <end position="57"/>
    </location>
</feature>
<gene>
    <name evidence="6" type="ORF">PG994_008093</name>
</gene>
<dbReference type="Gene3D" id="3.40.1190.10">
    <property type="entry name" value="Mur-like, catalytic domain"/>
    <property type="match status" value="1"/>
</dbReference>
<dbReference type="RefSeq" id="XP_066714989.1">
    <property type="nucleotide sequence ID" value="XM_066859502.1"/>
</dbReference>
<keyword evidence="7" id="KW-1185">Reference proteome</keyword>
<protein>
    <submittedName>
        <fullName evidence="6">Tetrahydrofolylpolyglutamate synthase</fullName>
    </submittedName>
</protein>
<evidence type="ECO:0000256" key="4">
    <source>
        <dbReference type="ARBA" id="ARBA00022840"/>
    </source>
</evidence>
<dbReference type="NCBIfam" id="TIGR01499">
    <property type="entry name" value="folC"/>
    <property type="match status" value="1"/>
</dbReference>
<accession>A0ABR1US19</accession>
<dbReference type="PANTHER" id="PTHR11136:SF5">
    <property type="entry name" value="FOLYLPOLYGLUTAMATE SYNTHASE, MITOCHONDRIAL"/>
    <property type="match status" value="1"/>
</dbReference>
<evidence type="ECO:0000256" key="3">
    <source>
        <dbReference type="ARBA" id="ARBA00022741"/>
    </source>
</evidence>
<dbReference type="InterPro" id="IPR036565">
    <property type="entry name" value="Mur-like_cat_sf"/>
</dbReference>
<evidence type="ECO:0000313" key="7">
    <source>
        <dbReference type="Proteomes" id="UP001480595"/>
    </source>
</evidence>
<dbReference type="Proteomes" id="UP001480595">
    <property type="component" value="Unassembled WGS sequence"/>
</dbReference>
<dbReference type="EMBL" id="JAQQWL010000008">
    <property type="protein sequence ID" value="KAK8061727.1"/>
    <property type="molecule type" value="Genomic_DNA"/>
</dbReference>
<organism evidence="6 7">
    <name type="scientific">Apiospora phragmitis</name>
    <dbReference type="NCBI Taxonomy" id="2905665"/>
    <lineage>
        <taxon>Eukaryota</taxon>
        <taxon>Fungi</taxon>
        <taxon>Dikarya</taxon>
        <taxon>Ascomycota</taxon>
        <taxon>Pezizomycotina</taxon>
        <taxon>Sordariomycetes</taxon>
        <taxon>Xylariomycetidae</taxon>
        <taxon>Amphisphaeriales</taxon>
        <taxon>Apiosporaceae</taxon>
        <taxon>Apiospora</taxon>
    </lineage>
</organism>
<dbReference type="GeneID" id="92092565"/>
<sequence>MGNTYSPPVQDDRTYEAAMAILRSRRRKQRPDTNPVDLGPLADRIPDGKGSSMSGSPSIAGMKEWLRQIGHSDDAINNLNMIHVAGTKGKESTCAFAESLLHAFGQRTGFPRKTGLYTSPYLVYTEERIRLDTLPIRRDLFAKYFFEIWDPLSKGQHLPRYLQLLFMMAIHTKIREGVDTAIIETHHGGEYDATNVIEYPVVTVVTPLGMDHAKQLSPTIRNIAWHKAGIFKPLAMAFSSVQDFEETVGVLENRAAEHKVLLRFVPADSPDVPRDSPRLMPDVQRANCSLALAAVRALLKAKCPSPLGSIQPEDIERGVEQFQWPGRFQHVSWGSNVPWFLDGAHNEMSVGKAAD</sequence>
<evidence type="ECO:0000313" key="6">
    <source>
        <dbReference type="EMBL" id="KAK8061727.1"/>
    </source>
</evidence>
<dbReference type="SUPFAM" id="SSF53623">
    <property type="entry name" value="MurD-like peptide ligases, catalytic domain"/>
    <property type="match status" value="1"/>
</dbReference>
<name>A0ABR1US19_9PEZI</name>
<evidence type="ECO:0000256" key="1">
    <source>
        <dbReference type="ARBA" id="ARBA00008276"/>
    </source>
</evidence>
<comment type="similarity">
    <text evidence="1">Belongs to the folylpolyglutamate synthase family.</text>
</comment>
<keyword evidence="3" id="KW-0547">Nucleotide-binding</keyword>
<evidence type="ECO:0000256" key="2">
    <source>
        <dbReference type="ARBA" id="ARBA00022598"/>
    </source>
</evidence>
<dbReference type="InterPro" id="IPR001645">
    <property type="entry name" value="Folylpolyglutamate_synth"/>
</dbReference>
<keyword evidence="4" id="KW-0067">ATP-binding</keyword>
<evidence type="ECO:0000256" key="5">
    <source>
        <dbReference type="SAM" id="MobiDB-lite"/>
    </source>
</evidence>